<protein>
    <recommendedName>
        <fullName evidence="8">B3 domain-containing protein</fullName>
    </recommendedName>
</protein>
<dbReference type="OrthoDB" id="1915967at2759"/>
<evidence type="ECO:0000313" key="6">
    <source>
        <dbReference type="EMBL" id="KAF7119779.1"/>
    </source>
</evidence>
<keyword evidence="3" id="KW-0238">DNA-binding</keyword>
<keyword evidence="4" id="KW-0804">Transcription</keyword>
<evidence type="ECO:0000256" key="2">
    <source>
        <dbReference type="ARBA" id="ARBA00023015"/>
    </source>
</evidence>
<accession>A0A834FXE6</accession>
<dbReference type="CDD" id="cd10017">
    <property type="entry name" value="B3_DNA"/>
    <property type="match status" value="1"/>
</dbReference>
<evidence type="ECO:0000256" key="4">
    <source>
        <dbReference type="ARBA" id="ARBA00023163"/>
    </source>
</evidence>
<dbReference type="Gene3D" id="2.40.330.10">
    <property type="entry name" value="DNA-binding pseudobarrel domain"/>
    <property type="match status" value="1"/>
</dbReference>
<dbReference type="SUPFAM" id="SSF101936">
    <property type="entry name" value="DNA-binding pseudobarrel domain"/>
    <property type="match status" value="1"/>
</dbReference>
<dbReference type="GO" id="GO:0005634">
    <property type="term" value="C:nucleus"/>
    <property type="evidence" value="ECO:0007669"/>
    <property type="project" value="UniProtKB-SubCell"/>
</dbReference>
<dbReference type="EMBL" id="WJXA01000013">
    <property type="protein sequence ID" value="KAF7119779.1"/>
    <property type="molecule type" value="Genomic_DNA"/>
</dbReference>
<proteinExistence type="predicted"/>
<evidence type="ECO:0008006" key="8">
    <source>
        <dbReference type="Google" id="ProtNLM"/>
    </source>
</evidence>
<dbReference type="GO" id="GO:0003677">
    <property type="term" value="F:DNA binding"/>
    <property type="evidence" value="ECO:0007669"/>
    <property type="project" value="UniProtKB-KW"/>
</dbReference>
<name>A0A834FXE6_RHOSS</name>
<dbReference type="InterPro" id="IPR051442">
    <property type="entry name" value="B3_domain"/>
</dbReference>
<reference evidence="6" key="1">
    <citation type="submission" date="2019-11" db="EMBL/GenBank/DDBJ databases">
        <authorList>
            <person name="Liu Y."/>
            <person name="Hou J."/>
            <person name="Li T.-Q."/>
            <person name="Guan C.-H."/>
            <person name="Wu X."/>
            <person name="Wu H.-Z."/>
            <person name="Ling F."/>
            <person name="Zhang R."/>
            <person name="Shi X.-G."/>
            <person name="Ren J.-P."/>
            <person name="Chen E.-F."/>
            <person name="Sun J.-M."/>
        </authorList>
    </citation>
    <scope>NUCLEOTIDE SEQUENCE</scope>
    <source>
        <strain evidence="6">Adult_tree_wgs_1</strain>
        <tissue evidence="6">Leaves</tissue>
    </source>
</reference>
<organism evidence="6 7">
    <name type="scientific">Rhododendron simsii</name>
    <name type="common">Sims's rhododendron</name>
    <dbReference type="NCBI Taxonomy" id="118357"/>
    <lineage>
        <taxon>Eukaryota</taxon>
        <taxon>Viridiplantae</taxon>
        <taxon>Streptophyta</taxon>
        <taxon>Embryophyta</taxon>
        <taxon>Tracheophyta</taxon>
        <taxon>Spermatophyta</taxon>
        <taxon>Magnoliopsida</taxon>
        <taxon>eudicotyledons</taxon>
        <taxon>Gunneridae</taxon>
        <taxon>Pentapetalae</taxon>
        <taxon>asterids</taxon>
        <taxon>Ericales</taxon>
        <taxon>Ericaceae</taxon>
        <taxon>Ericoideae</taxon>
        <taxon>Rhodoreae</taxon>
        <taxon>Rhododendron</taxon>
    </lineage>
</organism>
<evidence type="ECO:0000256" key="1">
    <source>
        <dbReference type="ARBA" id="ARBA00004123"/>
    </source>
</evidence>
<comment type="subcellular location">
    <subcellularLocation>
        <location evidence="1">Nucleus</location>
    </subcellularLocation>
</comment>
<keyword evidence="5" id="KW-0539">Nucleus</keyword>
<dbReference type="PANTHER" id="PTHR34269">
    <property type="entry name" value="TRANSCRIPTION FACTOR B3-DOMAIN FAMILY-RELATED"/>
    <property type="match status" value="1"/>
</dbReference>
<keyword evidence="7" id="KW-1185">Reference proteome</keyword>
<dbReference type="InterPro" id="IPR015300">
    <property type="entry name" value="DNA-bd_pseudobarrel_sf"/>
</dbReference>
<gene>
    <name evidence="6" type="ORF">RHSIM_Rhsim13G0098200</name>
</gene>
<evidence type="ECO:0000256" key="5">
    <source>
        <dbReference type="ARBA" id="ARBA00023242"/>
    </source>
</evidence>
<evidence type="ECO:0000313" key="7">
    <source>
        <dbReference type="Proteomes" id="UP000626092"/>
    </source>
</evidence>
<dbReference type="Proteomes" id="UP000626092">
    <property type="component" value="Unassembled WGS sequence"/>
</dbReference>
<dbReference type="PANTHER" id="PTHR34269:SF11">
    <property type="entry name" value="B3 DOMAIN PROTEIN"/>
    <property type="match status" value="1"/>
</dbReference>
<evidence type="ECO:0000256" key="3">
    <source>
        <dbReference type="ARBA" id="ARBA00023125"/>
    </source>
</evidence>
<comment type="caution">
    <text evidence="6">The sequence shown here is derived from an EMBL/GenBank/DDBJ whole genome shotgun (WGS) entry which is preliminary data.</text>
</comment>
<dbReference type="AlphaFoldDB" id="A0A834FXE6"/>
<sequence>MNNAIAARRLAGFRFYARREKEEERRLGVCTKLDLKPYDPWTIRKTLFKSDVDGSSRLLLGKDAVEKYVLPHIGPCWDREGCANDVVKGCKVSVFDIDTGTMHQLVLKRWMTDSFVLTSNWVNEFVSRRALEKGNEIGLFWDPWNARFCFGLLRKAAAPPN</sequence>
<dbReference type="InterPro" id="IPR003340">
    <property type="entry name" value="B3_DNA-bd"/>
</dbReference>
<keyword evidence="2" id="KW-0805">Transcription regulation</keyword>